<evidence type="ECO:0000256" key="2">
    <source>
        <dbReference type="ARBA" id="ARBA00023445"/>
    </source>
</evidence>
<reference evidence="5 6" key="1">
    <citation type="submission" date="2020-01" db="EMBL/GenBank/DDBJ databases">
        <title>Identification and distribution of gene clusters putatively required for synthesis of sphingolipid metabolism inhibitors in phylogenetically diverse species of the filamentous fungus Fusarium.</title>
        <authorList>
            <person name="Kim H.-S."/>
            <person name="Busman M."/>
            <person name="Brown D.W."/>
            <person name="Divon H."/>
            <person name="Uhlig S."/>
            <person name="Proctor R.H."/>
        </authorList>
    </citation>
    <scope>NUCLEOTIDE SEQUENCE [LARGE SCALE GENOMIC DNA]</scope>
    <source>
        <strain evidence="5 6">NRRL 20459</strain>
    </source>
</reference>
<dbReference type="OrthoDB" id="10058185at2759"/>
<keyword evidence="3" id="KW-0472">Membrane</keyword>
<keyword evidence="5" id="KW-0413">Isomerase</keyword>
<dbReference type="EMBL" id="JAADYS010000005">
    <property type="protein sequence ID" value="KAF4473071.1"/>
    <property type="molecule type" value="Genomic_DNA"/>
</dbReference>
<keyword evidence="3" id="KW-1133">Transmembrane helix</keyword>
<dbReference type="AlphaFoldDB" id="A0A8H4LRC9"/>
<keyword evidence="1" id="KW-0560">Oxidoreductase</keyword>
<accession>A0A8H4LRC9</accession>
<dbReference type="SUPFAM" id="SSF51735">
    <property type="entry name" value="NAD(P)-binding Rossmann-fold domains"/>
    <property type="match status" value="1"/>
</dbReference>
<protein>
    <submittedName>
        <fullName evidence="5">3-beta hydroxysteroid dehydrogenase isomerase</fullName>
    </submittedName>
</protein>
<dbReference type="Proteomes" id="UP000554235">
    <property type="component" value="Unassembled WGS sequence"/>
</dbReference>
<dbReference type="InterPro" id="IPR036291">
    <property type="entry name" value="NAD(P)-bd_dom_sf"/>
</dbReference>
<dbReference type="GO" id="GO:0000252">
    <property type="term" value="F:3-beta-hydroxysteroid dehydrogenase [NAD(P)+]/C4-decarboxylase activity"/>
    <property type="evidence" value="ECO:0007669"/>
    <property type="project" value="TreeGrafter"/>
</dbReference>
<feature type="transmembrane region" description="Helical" evidence="3">
    <location>
        <begin position="379"/>
        <end position="398"/>
    </location>
</feature>
<evidence type="ECO:0000313" key="5">
    <source>
        <dbReference type="EMBL" id="KAF4473071.1"/>
    </source>
</evidence>
<dbReference type="Pfam" id="PF01073">
    <property type="entry name" value="3Beta_HSD"/>
    <property type="match status" value="2"/>
</dbReference>
<feature type="transmembrane region" description="Helical" evidence="3">
    <location>
        <begin position="74"/>
        <end position="92"/>
    </location>
</feature>
<dbReference type="GO" id="GO:0016853">
    <property type="term" value="F:isomerase activity"/>
    <property type="evidence" value="ECO:0007669"/>
    <property type="project" value="UniProtKB-KW"/>
</dbReference>
<comment type="similarity">
    <text evidence="2">Belongs to the NAD(P)-dependent epimerase/dehydratase family. Dihydroflavonol-4-reductase subfamily.</text>
</comment>
<feature type="transmembrane region" description="Helical" evidence="3">
    <location>
        <begin position="6"/>
        <end position="27"/>
    </location>
</feature>
<organism evidence="5 6">
    <name type="scientific">Fusarium albosuccineum</name>
    <dbReference type="NCBI Taxonomy" id="1237068"/>
    <lineage>
        <taxon>Eukaryota</taxon>
        <taxon>Fungi</taxon>
        <taxon>Dikarya</taxon>
        <taxon>Ascomycota</taxon>
        <taxon>Pezizomycotina</taxon>
        <taxon>Sordariomycetes</taxon>
        <taxon>Hypocreomycetidae</taxon>
        <taxon>Hypocreales</taxon>
        <taxon>Nectriaceae</taxon>
        <taxon>Fusarium</taxon>
        <taxon>Fusarium decemcellulare species complex</taxon>
    </lineage>
</organism>
<name>A0A8H4LRC9_9HYPO</name>
<dbReference type="PANTHER" id="PTHR10366:SF447">
    <property type="entry name" value="HYDROXYSTEROID DEHYDROGENASE_ISOMERASE FAMILY PROTEIN, PUTATIVE (AFU_ORTHOLOGUE AFUA_1G06450)-RELATED"/>
    <property type="match status" value="1"/>
</dbReference>
<evidence type="ECO:0000256" key="1">
    <source>
        <dbReference type="ARBA" id="ARBA00023002"/>
    </source>
</evidence>
<feature type="domain" description="3-beta hydroxysteroid dehydrogenase/isomerase" evidence="4">
    <location>
        <begin position="245"/>
        <end position="368"/>
    </location>
</feature>
<keyword evidence="3" id="KW-0812">Transmembrane</keyword>
<evidence type="ECO:0000259" key="4">
    <source>
        <dbReference type="Pfam" id="PF01073"/>
    </source>
</evidence>
<keyword evidence="6" id="KW-1185">Reference proteome</keyword>
<feature type="domain" description="3-beta hydroxysteroid dehydrogenase/isomerase" evidence="4">
    <location>
        <begin position="75"/>
        <end position="207"/>
    </location>
</feature>
<dbReference type="PANTHER" id="PTHR10366">
    <property type="entry name" value="NAD DEPENDENT EPIMERASE/DEHYDRATASE"/>
    <property type="match status" value="1"/>
</dbReference>
<sequence>MGLTITSILGIAGALIAVYLAQFNRVLRRTPAAARRHLPAKPLTREDIAKTFERVSRDGIDYASRRPQRRARRYIVVGGSGVLGGEIVVQLLEGGTPREAIRIIDVRPSTRDELKADGRETTLGFVQADITSSASVDAAFSTPWPAAVSALPLTVFHSAAVIRPAERSPLLYDRCARVNVAGTANVVAAARRAGAGVLIATSSSTVATRPVPWFRWWRHGGPPGFVQVLTEEDFDRPLREAHADYPTNYMRSKAEAERLVCDADEARPGPGAASGRPAMRTAAIRPGNIVYGGRNDIVLGKILADGVAYTFSAPWVQHWTSDGNAALAHIQCEAALLGEHTSRVAGRPYLVRDKGPPLRFEDMYSVLSTTSITGFVVRYPLPVVLLLVAYAVEAYVVLVNRFPWLQRFLAEPRGPVSMLQPGTFTSTVSLVLDDSLSKKAPVDGGIGYEPACTSVEGICAQVVEWNKWAIKTGLVNKKQDKTR</sequence>
<evidence type="ECO:0000313" key="6">
    <source>
        <dbReference type="Proteomes" id="UP000554235"/>
    </source>
</evidence>
<comment type="caution">
    <text evidence="5">The sequence shown here is derived from an EMBL/GenBank/DDBJ whole genome shotgun (WGS) entry which is preliminary data.</text>
</comment>
<proteinExistence type="inferred from homology"/>
<dbReference type="InterPro" id="IPR002225">
    <property type="entry name" value="3Beta_OHSteriod_DH/Estase"/>
</dbReference>
<dbReference type="GO" id="GO:0006696">
    <property type="term" value="P:ergosterol biosynthetic process"/>
    <property type="evidence" value="ECO:0007669"/>
    <property type="project" value="TreeGrafter"/>
</dbReference>
<dbReference type="InterPro" id="IPR050425">
    <property type="entry name" value="NAD(P)_dehydrat-like"/>
</dbReference>
<evidence type="ECO:0000256" key="3">
    <source>
        <dbReference type="SAM" id="Phobius"/>
    </source>
</evidence>
<dbReference type="GO" id="GO:0005783">
    <property type="term" value="C:endoplasmic reticulum"/>
    <property type="evidence" value="ECO:0007669"/>
    <property type="project" value="TreeGrafter"/>
</dbReference>
<dbReference type="Gene3D" id="3.40.50.720">
    <property type="entry name" value="NAD(P)-binding Rossmann-like Domain"/>
    <property type="match status" value="1"/>
</dbReference>
<gene>
    <name evidence="5" type="ORF">FALBO_58</name>
</gene>